<keyword evidence="3" id="KW-0539">Nucleus</keyword>
<comment type="caution">
    <text evidence="7">The sequence shown here is derived from an EMBL/GenBank/DDBJ whole genome shotgun (WGS) entry which is preliminary data.</text>
</comment>
<protein>
    <recommendedName>
        <fullName evidence="6">DNA endonuclease activator Ctp1 C-terminal domain-containing protein</fullName>
    </recommendedName>
</protein>
<keyword evidence="8" id="KW-1185">Reference proteome</keyword>
<dbReference type="InterPro" id="IPR013882">
    <property type="entry name" value="Ctp1_C"/>
</dbReference>
<evidence type="ECO:0000313" key="8">
    <source>
        <dbReference type="Proteomes" id="UP001443914"/>
    </source>
</evidence>
<feature type="region of interest" description="Disordered" evidence="5">
    <location>
        <begin position="423"/>
        <end position="504"/>
    </location>
</feature>
<dbReference type="InterPro" id="IPR033316">
    <property type="entry name" value="RBBP8-like"/>
</dbReference>
<feature type="coiled-coil region" evidence="4">
    <location>
        <begin position="83"/>
        <end position="201"/>
    </location>
</feature>
<dbReference type="Pfam" id="PF08573">
    <property type="entry name" value="SAE2"/>
    <property type="match status" value="1"/>
</dbReference>
<dbReference type="EMBL" id="JBDFQZ010000006">
    <property type="protein sequence ID" value="KAK9715892.1"/>
    <property type="molecule type" value="Genomic_DNA"/>
</dbReference>
<evidence type="ECO:0000259" key="6">
    <source>
        <dbReference type="Pfam" id="PF08573"/>
    </source>
</evidence>
<name>A0AAW1KEY7_SAPOF</name>
<feature type="domain" description="DNA endonuclease activator Ctp1 C-terminal" evidence="6">
    <location>
        <begin position="605"/>
        <end position="634"/>
    </location>
</feature>
<evidence type="ECO:0000256" key="3">
    <source>
        <dbReference type="ARBA" id="ARBA00023242"/>
    </source>
</evidence>
<dbReference type="Proteomes" id="UP001443914">
    <property type="component" value="Unassembled WGS sequence"/>
</dbReference>
<evidence type="ECO:0000256" key="1">
    <source>
        <dbReference type="ARBA" id="ARBA00004123"/>
    </source>
</evidence>
<feature type="region of interest" description="Disordered" evidence="5">
    <location>
        <begin position="518"/>
        <end position="554"/>
    </location>
</feature>
<evidence type="ECO:0000256" key="5">
    <source>
        <dbReference type="SAM" id="MobiDB-lite"/>
    </source>
</evidence>
<keyword evidence="4" id="KW-0175">Coiled coil</keyword>
<dbReference type="GO" id="GO:0005634">
    <property type="term" value="C:nucleus"/>
    <property type="evidence" value="ECO:0007669"/>
    <property type="project" value="UniProtKB-SubCell"/>
</dbReference>
<dbReference type="PANTHER" id="PTHR15107">
    <property type="entry name" value="RETINOBLASTOMA BINDING PROTEIN 8"/>
    <property type="match status" value="1"/>
</dbReference>
<dbReference type="GO" id="GO:0010792">
    <property type="term" value="P:DNA double-strand break processing involved in repair via single-strand annealing"/>
    <property type="evidence" value="ECO:0007669"/>
    <property type="project" value="TreeGrafter"/>
</dbReference>
<proteinExistence type="predicted"/>
<feature type="coiled-coil region" evidence="4">
    <location>
        <begin position="230"/>
        <end position="264"/>
    </location>
</feature>
<dbReference type="AlphaFoldDB" id="A0AAW1KEY7"/>
<dbReference type="GO" id="GO:0003684">
    <property type="term" value="F:damaged DNA binding"/>
    <property type="evidence" value="ECO:0007669"/>
    <property type="project" value="TreeGrafter"/>
</dbReference>
<feature type="compositionally biased region" description="Polar residues" evidence="5">
    <location>
        <begin position="439"/>
        <end position="469"/>
    </location>
</feature>
<keyword evidence="2" id="KW-0227">DNA damage</keyword>
<evidence type="ECO:0000256" key="2">
    <source>
        <dbReference type="ARBA" id="ARBA00022763"/>
    </source>
</evidence>
<reference evidence="7 8" key="1">
    <citation type="submission" date="2024-03" db="EMBL/GenBank/DDBJ databases">
        <title>WGS assembly of Saponaria officinalis var. Norfolk2.</title>
        <authorList>
            <person name="Jenkins J."/>
            <person name="Shu S."/>
            <person name="Grimwood J."/>
            <person name="Barry K."/>
            <person name="Goodstein D."/>
            <person name="Schmutz J."/>
            <person name="Leebens-Mack J."/>
            <person name="Osbourn A."/>
        </authorList>
    </citation>
    <scope>NUCLEOTIDE SEQUENCE [LARGE SCALE GENOMIC DNA]</scope>
    <source>
        <strain evidence="8">cv. Norfolk2</strain>
        <strain evidence="7">JIC</strain>
        <tissue evidence="7">Leaf</tissue>
    </source>
</reference>
<sequence length="638" mass="72693">MNVKICKLITWDSEKRSEMSLPIEGNDTKYVSGLSTILVASIQEAKDRISQVEYIFCSQLYPNFQKNAKCVQKLYAEARTVAEDEWKERVNDLKNQLNDVCVEKERALEDCEAMKIEKLKLLERVAELEEMLAVKKKEVDEGLRLHATLLDLVESKSSVVLTREKEMEEQEEKMNSLLEKFKEQEEKVIALSRELQMKNDEVNEGKRSEEELIRKVDAQMLNISSCNVMLSHSEEEKKQLAMQLENMEANFSCLQNELIKKTVEVEEAKHLQEQLAEQVYRNEIDLKQKDQLLSACEKEKRLLLSRISHLENKVEDRQVNLGNGISVMPNVNVLAKQLELKNSELSIESQKRRDVVAAYKKLKSQQIFLLKKLGLTSEDMILQIKAEEASDQSSNDDKTSTPSEINVKNPVSIVFDPELSRVKKEVDSMDNSDDDLSGKLNQMSNSRSPPGSTSLAPTNWTVKKNSGSKSAGIKRPASGWRETRSRQSPGGADPHDDFLDTPYDNIKGNLIKAMQENQNYVPTDNSKVPDFGGSDDETQDMRPEPGPDQQVQKAPRIGPKDFKYVEPVRKKSERENLNGIECKQCKKFYDAVLGDADGEVSNHNLRCEHHAGVSRHRYRHIPPMTPEGFWNIGFDSES</sequence>
<gene>
    <name evidence="7" type="ORF">RND81_06G196800</name>
</gene>
<evidence type="ECO:0000313" key="7">
    <source>
        <dbReference type="EMBL" id="KAK9715893.1"/>
    </source>
</evidence>
<accession>A0AAW1KEY7</accession>
<dbReference type="EMBL" id="JBDFQZ010000006">
    <property type="protein sequence ID" value="KAK9715893.1"/>
    <property type="molecule type" value="Genomic_DNA"/>
</dbReference>
<organism evidence="7 8">
    <name type="scientific">Saponaria officinalis</name>
    <name type="common">Common soapwort</name>
    <name type="synonym">Lychnis saponaria</name>
    <dbReference type="NCBI Taxonomy" id="3572"/>
    <lineage>
        <taxon>Eukaryota</taxon>
        <taxon>Viridiplantae</taxon>
        <taxon>Streptophyta</taxon>
        <taxon>Embryophyta</taxon>
        <taxon>Tracheophyta</taxon>
        <taxon>Spermatophyta</taxon>
        <taxon>Magnoliopsida</taxon>
        <taxon>eudicotyledons</taxon>
        <taxon>Gunneridae</taxon>
        <taxon>Pentapetalae</taxon>
        <taxon>Caryophyllales</taxon>
        <taxon>Caryophyllaceae</taxon>
        <taxon>Caryophylleae</taxon>
        <taxon>Saponaria</taxon>
    </lineage>
</organism>
<comment type="subcellular location">
    <subcellularLocation>
        <location evidence="1">Nucleus</location>
    </subcellularLocation>
</comment>
<dbReference type="PANTHER" id="PTHR15107:SF0">
    <property type="entry name" value="DNA ENDONUCLEASE ACTIVATOR CTP1 C-TERMINAL DOMAIN-CONTAINING PROTEIN"/>
    <property type="match status" value="1"/>
</dbReference>
<evidence type="ECO:0000256" key="4">
    <source>
        <dbReference type="SAM" id="Coils"/>
    </source>
</evidence>
<feature type="region of interest" description="Disordered" evidence="5">
    <location>
        <begin position="387"/>
        <end position="410"/>
    </location>
</feature>